<dbReference type="EMBL" id="JAIQUM010000011">
    <property type="protein sequence ID" value="MBZ5750035.1"/>
    <property type="molecule type" value="Genomic_DNA"/>
</dbReference>
<organism evidence="2 3">
    <name type="scientific">Metabacillus rhizolycopersici</name>
    <dbReference type="NCBI Taxonomy" id="2875709"/>
    <lineage>
        <taxon>Bacteria</taxon>
        <taxon>Bacillati</taxon>
        <taxon>Bacillota</taxon>
        <taxon>Bacilli</taxon>
        <taxon>Bacillales</taxon>
        <taxon>Bacillaceae</taxon>
        <taxon>Metabacillus</taxon>
    </lineage>
</organism>
<evidence type="ECO:0000313" key="3">
    <source>
        <dbReference type="Proteomes" id="UP001165287"/>
    </source>
</evidence>
<proteinExistence type="predicted"/>
<sequence length="142" mass="16419">MSLSSTLYSLQRTISSQANDINEKIERLNQAKNDIGREQDLLLQEIKKIKQPDLGREWTGKRADDYDNEREDAYAVMQKIGEIDYSSYQRLIESKINSLEIEQSFLNITRAIAYEAGQLVDKGEDAIDELSDKISDLKRRLF</sequence>
<keyword evidence="3" id="KW-1185">Reference proteome</keyword>
<keyword evidence="1" id="KW-0175">Coiled coil</keyword>
<comment type="caution">
    <text evidence="2">The sequence shown here is derived from an EMBL/GenBank/DDBJ whole genome shotgun (WGS) entry which is preliminary data.</text>
</comment>
<gene>
    <name evidence="2" type="ORF">K9V48_07215</name>
</gene>
<evidence type="ECO:0000313" key="2">
    <source>
        <dbReference type="EMBL" id="MBZ5750035.1"/>
    </source>
</evidence>
<name>A0ABS7UP04_9BACI</name>
<accession>A0ABS7UP04</accession>
<evidence type="ECO:0000256" key="1">
    <source>
        <dbReference type="SAM" id="Coils"/>
    </source>
</evidence>
<reference evidence="2" key="1">
    <citation type="submission" date="2024-05" db="EMBL/GenBank/DDBJ databases">
        <title>Metabacillus sp. nov., isolated from the rhizosphere soil of tomato plants.</title>
        <authorList>
            <person name="Ma R."/>
        </authorList>
    </citation>
    <scope>NUCLEOTIDE SEQUENCE</scope>
    <source>
        <strain evidence="2">DBTR6</strain>
    </source>
</reference>
<feature type="coiled-coil region" evidence="1">
    <location>
        <begin position="14"/>
        <end position="41"/>
    </location>
</feature>
<dbReference type="Proteomes" id="UP001165287">
    <property type="component" value="Unassembled WGS sequence"/>
</dbReference>
<protein>
    <submittedName>
        <fullName evidence="2">DUF5082 domain-containing protein</fullName>
    </submittedName>
</protein>
<dbReference type="RefSeq" id="WP_224138034.1">
    <property type="nucleotide sequence ID" value="NZ_JAIQUM010000011.1"/>
</dbReference>